<feature type="coiled-coil region" evidence="1">
    <location>
        <begin position="79"/>
        <end position="113"/>
    </location>
</feature>
<evidence type="ECO:0000256" key="2">
    <source>
        <dbReference type="SAM" id="MobiDB-lite"/>
    </source>
</evidence>
<gene>
    <name evidence="3" type="ORF">N0V87_006188</name>
</gene>
<feature type="compositionally biased region" description="Polar residues" evidence="2">
    <location>
        <begin position="654"/>
        <end position="666"/>
    </location>
</feature>
<feature type="compositionally biased region" description="Polar residues" evidence="2">
    <location>
        <begin position="273"/>
        <end position="282"/>
    </location>
</feature>
<name>A0A9W8WX61_9PLEO</name>
<comment type="caution">
    <text evidence="3">The sequence shown here is derived from an EMBL/GenBank/DDBJ whole genome shotgun (WGS) entry which is preliminary data.</text>
</comment>
<evidence type="ECO:0000313" key="4">
    <source>
        <dbReference type="Proteomes" id="UP001140562"/>
    </source>
</evidence>
<feature type="region of interest" description="Disordered" evidence="2">
    <location>
        <begin position="171"/>
        <end position="237"/>
    </location>
</feature>
<feature type="compositionally biased region" description="Basic and acidic residues" evidence="2">
    <location>
        <begin position="618"/>
        <end position="628"/>
    </location>
</feature>
<feature type="compositionally biased region" description="Low complexity" evidence="2">
    <location>
        <begin position="1"/>
        <end position="14"/>
    </location>
</feature>
<reference evidence="3" key="1">
    <citation type="submission" date="2022-10" db="EMBL/GenBank/DDBJ databases">
        <title>Tapping the CABI collections for fungal endophytes: first genome assemblies for Collariella, Neodidymelliopsis, Ascochyta clinopodiicola, Didymella pomorum, Didymosphaeria variabile, Neocosmospora piperis and Neocucurbitaria cava.</title>
        <authorList>
            <person name="Hill R."/>
        </authorList>
    </citation>
    <scope>NUCLEOTIDE SEQUENCE</scope>
    <source>
        <strain evidence="3">IMI 360193</strain>
    </source>
</reference>
<feature type="compositionally biased region" description="Gly residues" evidence="2">
    <location>
        <begin position="441"/>
        <end position="451"/>
    </location>
</feature>
<feature type="compositionally biased region" description="Low complexity" evidence="2">
    <location>
        <begin position="316"/>
        <end position="331"/>
    </location>
</feature>
<feature type="compositionally biased region" description="Basic and acidic residues" evidence="2">
    <location>
        <begin position="367"/>
        <end position="376"/>
    </location>
</feature>
<accession>A0A9W8WX61</accession>
<dbReference type="AlphaFoldDB" id="A0A9W8WX61"/>
<keyword evidence="4" id="KW-1185">Reference proteome</keyword>
<feature type="region of interest" description="Disordered" evidence="2">
    <location>
        <begin position="1"/>
        <end position="29"/>
    </location>
</feature>
<proteinExistence type="predicted"/>
<feature type="region of interest" description="Disordered" evidence="2">
    <location>
        <begin position="271"/>
        <end position="708"/>
    </location>
</feature>
<feature type="compositionally biased region" description="Pro residues" evidence="2">
    <location>
        <begin position="197"/>
        <end position="214"/>
    </location>
</feature>
<evidence type="ECO:0000256" key="1">
    <source>
        <dbReference type="SAM" id="Coils"/>
    </source>
</evidence>
<dbReference type="OrthoDB" id="5396360at2759"/>
<feature type="compositionally biased region" description="Basic and acidic residues" evidence="2">
    <location>
        <begin position="471"/>
        <end position="507"/>
    </location>
</feature>
<feature type="compositionally biased region" description="Pro residues" evidence="2">
    <location>
        <begin position="340"/>
        <end position="353"/>
    </location>
</feature>
<evidence type="ECO:0000313" key="3">
    <source>
        <dbReference type="EMBL" id="KAJ4335399.1"/>
    </source>
</evidence>
<dbReference type="EMBL" id="JAPEUV010000062">
    <property type="protein sequence ID" value="KAJ4335399.1"/>
    <property type="molecule type" value="Genomic_DNA"/>
</dbReference>
<organism evidence="3 4">
    <name type="scientific">Didymella glomerata</name>
    <dbReference type="NCBI Taxonomy" id="749621"/>
    <lineage>
        <taxon>Eukaryota</taxon>
        <taxon>Fungi</taxon>
        <taxon>Dikarya</taxon>
        <taxon>Ascomycota</taxon>
        <taxon>Pezizomycotina</taxon>
        <taxon>Dothideomycetes</taxon>
        <taxon>Pleosporomycetidae</taxon>
        <taxon>Pleosporales</taxon>
        <taxon>Pleosporineae</taxon>
        <taxon>Didymellaceae</taxon>
        <taxon>Didymella</taxon>
    </lineage>
</organism>
<feature type="compositionally biased region" description="Basic and acidic residues" evidence="2">
    <location>
        <begin position="667"/>
        <end position="687"/>
    </location>
</feature>
<protein>
    <submittedName>
        <fullName evidence="3">Uncharacterized protein</fullName>
    </submittedName>
</protein>
<dbReference type="Proteomes" id="UP001140562">
    <property type="component" value="Unassembled WGS sequence"/>
</dbReference>
<feature type="compositionally biased region" description="Basic and acidic residues" evidence="2">
    <location>
        <begin position="554"/>
        <end position="564"/>
    </location>
</feature>
<keyword evidence="1" id="KW-0175">Coiled coil</keyword>
<feature type="compositionally biased region" description="Basic and acidic residues" evidence="2">
    <location>
        <begin position="581"/>
        <end position="602"/>
    </location>
</feature>
<sequence>MIGSSAPTAPSTSTVNGLKNGHSYPRDPRDVHFDAIERLQTQTSQNTSALAAQARTQMESADIVRQIESSLRLELQGQLQMQDQELRRMSDVVNQLSRDLQECHRNMMALVQEVRVTKAESARRPSEATQPGYQDEALELMARRLGEVSHRTTDLETMREHVAILSGRVQRLESESTGPWQQHPPPHQAHPAHQPVHQPPPPAHIPQSAPPHPSQGPHFQTPARPTSIPQAVQHHEQPAIAVPPESAQRQEPPLTQNGWITVNAGVKRVFENGTESPHSGASPTPGEPKRPKLTTEGSHDIPIMTQHPPEPSQILPSQAQPVVASQSSPQAGPAIGPHQIPHPKPHSVPPSQPYPYGTQGEQIWHADPQHIADGRSARGRGSRGGRGPGSRGGRVRKSMQGQQHPVGTPEWERGWTAVPDSHGSPTSFEDHPAHPARGIVRRGGGGGGARGGAMMVERSGEWTPEIGPRSVFHDRDSPIEVKKTRSKPIRNEEGILVRKDGRPDRRSQSSAANLRKVHARKEEQQREVGAGSTPTALHASMSAGPDTPSPSARGHSEPDVTDSVRKKHNAILGRIFPDGLNDSRKQHDYAHQVFNEDRDHTAHPRGQVPRTAKVPSQIKKEQIEHSEVAETQTPTDGDVEMGDAETSIGRANEDSQTPSANANDAQHPSEGRTALEKETLGQDDKVQVPETQVTDGSTARAAESGKAA</sequence>